<dbReference type="AlphaFoldDB" id="A0A1Y6K3D2"/>
<dbReference type="GO" id="GO:0019148">
    <property type="term" value="F:D-cysteine desulfhydrase activity"/>
    <property type="evidence" value="ECO:0007669"/>
    <property type="project" value="TreeGrafter"/>
</dbReference>
<dbReference type="Gene3D" id="3.40.50.1100">
    <property type="match status" value="2"/>
</dbReference>
<dbReference type="GO" id="GO:1901605">
    <property type="term" value="P:alpha-amino acid metabolic process"/>
    <property type="evidence" value="ECO:0007669"/>
    <property type="project" value="UniProtKB-ARBA"/>
</dbReference>
<reference evidence="8" key="1">
    <citation type="submission" date="2017-05" db="EMBL/GenBank/DDBJ databases">
        <authorList>
            <person name="Kirkegaard R."/>
            <person name="Mcilroy J S."/>
        </authorList>
    </citation>
    <scope>NUCLEOTIDE SEQUENCE [LARGE SCALE GENOMIC DNA]</scope>
</reference>
<comment type="cofactor">
    <cofactor evidence="1">
        <name>pyridoxal 5'-phosphate</name>
        <dbReference type="ChEBI" id="CHEBI:597326"/>
    </cofactor>
</comment>
<evidence type="ECO:0000256" key="2">
    <source>
        <dbReference type="ARBA" id="ARBA00008639"/>
    </source>
</evidence>
<feature type="domain" description="Tryptophan synthase beta chain-like PALP" evidence="6">
    <location>
        <begin position="32"/>
        <end position="329"/>
    </location>
</feature>
<dbReference type="PIRSF" id="PIRSF006278">
    <property type="entry name" value="ACCD_DCysDesulf"/>
    <property type="match status" value="1"/>
</dbReference>
<evidence type="ECO:0000256" key="1">
    <source>
        <dbReference type="ARBA" id="ARBA00001933"/>
    </source>
</evidence>
<evidence type="ECO:0000313" key="8">
    <source>
        <dbReference type="Proteomes" id="UP000195514"/>
    </source>
</evidence>
<proteinExistence type="inferred from homology"/>
<evidence type="ECO:0000259" key="6">
    <source>
        <dbReference type="Pfam" id="PF00291"/>
    </source>
</evidence>
<dbReference type="Pfam" id="PF00291">
    <property type="entry name" value="PALP"/>
    <property type="match status" value="1"/>
</dbReference>
<dbReference type="EC" id="4.4.1.25" evidence="7"/>
<sequence>MSNPSPDLAGDADTWEKICAKELEHMKQRLKLAHLPTPIEALPHLSAELMGPNIITKRDDQTGLAFGGNKTRKLEYLIYEAQAAGADTLVTAGAVQSNHCRQTVAAAARLGLNCTLVLFGDPPSPPDGNHFLYYLLGAELVFTERPRVQDKLEETFQNLRKAGKKPYLIPYGGSNPTGALGYVNAMLELAEQGCTPDWIVFPSSSGGTQAGMLLGARMSGFHGQILGISVDEPAELLQSRVAELASQAARTMDEPYTFTAGEVLVNDEYIGDGYAIMGAREIEAIRLFAEHEALLLDPVYTGRAGAGLIDLVRKGFFKPEDTVLFWHTGGGPALFASKYQNRLIDLA</sequence>
<evidence type="ECO:0000256" key="3">
    <source>
        <dbReference type="ARBA" id="ARBA00022898"/>
    </source>
</evidence>
<evidence type="ECO:0000313" key="7">
    <source>
        <dbReference type="EMBL" id="SMX53378.1"/>
    </source>
</evidence>
<feature type="modified residue" description="N6-(pyridoxal phosphate)lysine" evidence="5">
    <location>
        <position position="70"/>
    </location>
</feature>
<accession>A0A1Y6K3D2</accession>
<dbReference type="PANTHER" id="PTHR43780:SF2">
    <property type="entry name" value="1-AMINOCYCLOPROPANE-1-CARBOXYLATE DEAMINASE-RELATED"/>
    <property type="match status" value="1"/>
</dbReference>
<protein>
    <submittedName>
        <fullName evidence="7">L-cysteate sulfo-lyase</fullName>
        <ecNumber evidence="7">4.4.1.25</ecNumber>
    </submittedName>
</protein>
<keyword evidence="3 5" id="KW-0663">Pyridoxal phosphate</keyword>
<keyword evidence="7" id="KW-0456">Lyase</keyword>
<dbReference type="Proteomes" id="UP000195514">
    <property type="component" value="Chromosome I"/>
</dbReference>
<evidence type="ECO:0000256" key="4">
    <source>
        <dbReference type="PIRSR" id="PIRSR006278-1"/>
    </source>
</evidence>
<gene>
    <name evidence="7" type="primary">cuyA</name>
    <name evidence="7" type="ORF">CFX1CAM_0312</name>
</gene>
<keyword evidence="8" id="KW-1185">Reference proteome</keyword>
<dbReference type="KEGG" id="abat:CFX1CAM_0312"/>
<feature type="active site" description="Nucleophile" evidence="4">
    <location>
        <position position="97"/>
    </location>
</feature>
<dbReference type="InterPro" id="IPR036052">
    <property type="entry name" value="TrpB-like_PALP_sf"/>
</dbReference>
<dbReference type="EMBL" id="LT859958">
    <property type="protein sequence ID" value="SMX53378.1"/>
    <property type="molecule type" value="Genomic_DNA"/>
</dbReference>
<dbReference type="GO" id="GO:0034011">
    <property type="term" value="F:L-cysteate sulfo-lyase activity"/>
    <property type="evidence" value="ECO:0007669"/>
    <property type="project" value="UniProtKB-EC"/>
</dbReference>
<organism evidence="7 8">
    <name type="scientific">Candidatus Brevifilum fermentans</name>
    <dbReference type="NCBI Taxonomy" id="1986204"/>
    <lineage>
        <taxon>Bacteria</taxon>
        <taxon>Bacillati</taxon>
        <taxon>Chloroflexota</taxon>
        <taxon>Anaerolineae</taxon>
        <taxon>Anaerolineales</taxon>
        <taxon>Anaerolineaceae</taxon>
        <taxon>Candidatus Brevifilum</taxon>
    </lineage>
</organism>
<dbReference type="SUPFAM" id="SSF53686">
    <property type="entry name" value="Tryptophan synthase beta subunit-like PLP-dependent enzymes"/>
    <property type="match status" value="1"/>
</dbReference>
<dbReference type="PANTHER" id="PTHR43780">
    <property type="entry name" value="1-AMINOCYCLOPROPANE-1-CARBOXYLATE DEAMINASE-RELATED"/>
    <property type="match status" value="1"/>
</dbReference>
<name>A0A1Y6K3D2_9CHLR</name>
<dbReference type="InterPro" id="IPR001926">
    <property type="entry name" value="TrpB-like_PALP"/>
</dbReference>
<comment type="similarity">
    <text evidence="2">Belongs to the ACC deaminase/D-cysteine desulfhydrase family.</text>
</comment>
<evidence type="ECO:0000256" key="5">
    <source>
        <dbReference type="PIRSR" id="PIRSR006278-2"/>
    </source>
</evidence>
<dbReference type="InterPro" id="IPR027278">
    <property type="entry name" value="ACCD_DCysDesulf"/>
</dbReference>